<reference evidence="2 3" key="1">
    <citation type="submission" date="2017-09" db="EMBL/GenBank/DDBJ databases">
        <authorList>
            <person name="Ehlers B."/>
            <person name="Leendertz F.H."/>
        </authorList>
    </citation>
    <scope>NUCLEOTIDE SEQUENCE [LARGE SCALE GENOMIC DNA]</scope>
    <source>
        <strain evidence="2 3">CGMCC 4.6857</strain>
    </source>
</reference>
<organism evidence="2 3">
    <name type="scientific">Paractinoplanes atraurantiacus</name>
    <dbReference type="NCBI Taxonomy" id="1036182"/>
    <lineage>
        <taxon>Bacteria</taxon>
        <taxon>Bacillati</taxon>
        <taxon>Actinomycetota</taxon>
        <taxon>Actinomycetes</taxon>
        <taxon>Micromonosporales</taxon>
        <taxon>Micromonosporaceae</taxon>
        <taxon>Paractinoplanes</taxon>
    </lineage>
</organism>
<evidence type="ECO:0000313" key="3">
    <source>
        <dbReference type="Proteomes" id="UP000219612"/>
    </source>
</evidence>
<dbReference type="AlphaFoldDB" id="A0A285H6G7"/>
<dbReference type="Pfam" id="PF12680">
    <property type="entry name" value="SnoaL_2"/>
    <property type="match status" value="1"/>
</dbReference>
<name>A0A285H6G7_9ACTN</name>
<evidence type="ECO:0000313" key="2">
    <source>
        <dbReference type="EMBL" id="SNY31357.1"/>
    </source>
</evidence>
<dbReference type="Proteomes" id="UP000219612">
    <property type="component" value="Unassembled WGS sequence"/>
</dbReference>
<dbReference type="InterPro" id="IPR032710">
    <property type="entry name" value="NTF2-like_dom_sf"/>
</dbReference>
<dbReference type="EMBL" id="OBDY01000003">
    <property type="protein sequence ID" value="SNY31357.1"/>
    <property type="molecule type" value="Genomic_DNA"/>
</dbReference>
<keyword evidence="3" id="KW-1185">Reference proteome</keyword>
<feature type="domain" description="SnoaL-like" evidence="1">
    <location>
        <begin position="25"/>
        <end position="114"/>
    </location>
</feature>
<sequence>MTATETALDRYITFMGRAAHDTALLDDLSSIFAVDATVAMGTPEVVAGLDAITEFYRGFYAGAGDSKHFWTTTVLDDGTLKAHFIVAGRNPDGSLMARSGIEHATVNDDGLITSLTVTFTGALDN</sequence>
<dbReference type="OrthoDB" id="4237731at2"/>
<proteinExistence type="predicted"/>
<accession>A0A285H6G7</accession>
<dbReference type="InterPro" id="IPR037401">
    <property type="entry name" value="SnoaL-like"/>
</dbReference>
<dbReference type="SUPFAM" id="SSF54427">
    <property type="entry name" value="NTF2-like"/>
    <property type="match status" value="1"/>
</dbReference>
<dbReference type="RefSeq" id="WP_097319842.1">
    <property type="nucleotide sequence ID" value="NZ_OBDY01000003.1"/>
</dbReference>
<evidence type="ECO:0000259" key="1">
    <source>
        <dbReference type="Pfam" id="PF12680"/>
    </source>
</evidence>
<protein>
    <submittedName>
        <fullName evidence="2">SnoaL-like domain-containing protein</fullName>
    </submittedName>
</protein>
<gene>
    <name evidence="2" type="ORF">SAMN05421748_103544</name>
</gene>
<dbReference type="Gene3D" id="3.10.450.50">
    <property type="match status" value="1"/>
</dbReference>